<reference evidence="3" key="1">
    <citation type="submission" date="2022-11" db="UniProtKB">
        <authorList>
            <consortium name="WormBaseParasite"/>
        </authorList>
    </citation>
    <scope>IDENTIFICATION</scope>
</reference>
<keyword evidence="1" id="KW-0812">Transmembrane</keyword>
<keyword evidence="2" id="KW-1185">Reference proteome</keyword>
<accession>A0A915KYY8</accession>
<evidence type="ECO:0000313" key="2">
    <source>
        <dbReference type="Proteomes" id="UP000887565"/>
    </source>
</evidence>
<evidence type="ECO:0000256" key="1">
    <source>
        <dbReference type="SAM" id="Phobius"/>
    </source>
</evidence>
<dbReference type="AlphaFoldDB" id="A0A915KYY8"/>
<name>A0A915KYY8_ROMCU</name>
<keyword evidence="1" id="KW-0472">Membrane</keyword>
<protein>
    <submittedName>
        <fullName evidence="3">Uncharacterized protein</fullName>
    </submittedName>
</protein>
<sequence length="178" mass="20976">MSHKEIIIALRCPICQQMTALWVRTAHQPKSLKAVIRREQWTNGFRANTLLSNVWLARMKQNLWIGRYKFSWVFEIEPFFEHLCEKFEFFLVTSSIVHSSVSVNFLLRYVFLLLNFIYTISFCSFCPLYWRSNVHASKGLRQNVLAPKRMSSNDNINVHPAYSECCAVYVHTKLAYID</sequence>
<proteinExistence type="predicted"/>
<evidence type="ECO:0000313" key="3">
    <source>
        <dbReference type="WBParaSite" id="nRc.2.0.1.t44158-RA"/>
    </source>
</evidence>
<dbReference type="Proteomes" id="UP000887565">
    <property type="component" value="Unplaced"/>
</dbReference>
<feature type="transmembrane region" description="Helical" evidence="1">
    <location>
        <begin position="109"/>
        <end position="130"/>
    </location>
</feature>
<organism evidence="2 3">
    <name type="scientific">Romanomermis culicivorax</name>
    <name type="common">Nematode worm</name>
    <dbReference type="NCBI Taxonomy" id="13658"/>
    <lineage>
        <taxon>Eukaryota</taxon>
        <taxon>Metazoa</taxon>
        <taxon>Ecdysozoa</taxon>
        <taxon>Nematoda</taxon>
        <taxon>Enoplea</taxon>
        <taxon>Dorylaimia</taxon>
        <taxon>Mermithida</taxon>
        <taxon>Mermithoidea</taxon>
        <taxon>Mermithidae</taxon>
        <taxon>Romanomermis</taxon>
    </lineage>
</organism>
<dbReference type="WBParaSite" id="nRc.2.0.1.t44158-RA">
    <property type="protein sequence ID" value="nRc.2.0.1.t44158-RA"/>
    <property type="gene ID" value="nRc.2.0.1.g44158"/>
</dbReference>
<keyword evidence="1" id="KW-1133">Transmembrane helix</keyword>